<dbReference type="GO" id="GO:0005634">
    <property type="term" value="C:nucleus"/>
    <property type="evidence" value="ECO:0007669"/>
    <property type="project" value="TreeGrafter"/>
</dbReference>
<keyword evidence="2" id="KW-0812">Transmembrane</keyword>
<feature type="domain" description="Nucleolus and neural progenitor protein-like N-terminal" evidence="3">
    <location>
        <begin position="5"/>
        <end position="183"/>
    </location>
</feature>
<dbReference type="InterPro" id="IPR052835">
    <property type="entry name" value="Nepro"/>
</dbReference>
<dbReference type="EMBL" id="KK107390">
    <property type="protein sequence ID" value="EZA51429.1"/>
    <property type="molecule type" value="Genomic_DNA"/>
</dbReference>
<feature type="region of interest" description="Disordered" evidence="1">
    <location>
        <begin position="296"/>
        <end position="377"/>
    </location>
</feature>
<keyword evidence="2" id="KW-1133">Transmembrane helix</keyword>
<evidence type="ECO:0000313" key="4">
    <source>
        <dbReference type="EMBL" id="EZA51429.1"/>
    </source>
</evidence>
<feature type="transmembrane region" description="Helical" evidence="2">
    <location>
        <begin position="145"/>
        <end position="166"/>
    </location>
</feature>
<evidence type="ECO:0000256" key="1">
    <source>
        <dbReference type="SAM" id="MobiDB-lite"/>
    </source>
</evidence>
<dbReference type="Proteomes" id="UP000053097">
    <property type="component" value="Unassembled WGS sequence"/>
</dbReference>
<organism evidence="4 5">
    <name type="scientific">Ooceraea biroi</name>
    <name type="common">Clonal raider ant</name>
    <name type="synonym">Cerapachys biroi</name>
    <dbReference type="NCBI Taxonomy" id="2015173"/>
    <lineage>
        <taxon>Eukaryota</taxon>
        <taxon>Metazoa</taxon>
        <taxon>Ecdysozoa</taxon>
        <taxon>Arthropoda</taxon>
        <taxon>Hexapoda</taxon>
        <taxon>Insecta</taxon>
        <taxon>Pterygota</taxon>
        <taxon>Neoptera</taxon>
        <taxon>Endopterygota</taxon>
        <taxon>Hymenoptera</taxon>
        <taxon>Apocrita</taxon>
        <taxon>Aculeata</taxon>
        <taxon>Formicoidea</taxon>
        <taxon>Formicidae</taxon>
        <taxon>Dorylinae</taxon>
        <taxon>Ooceraea</taxon>
    </lineage>
</organism>
<evidence type="ECO:0000256" key="2">
    <source>
        <dbReference type="SAM" id="Phobius"/>
    </source>
</evidence>
<dbReference type="Pfam" id="PF14780">
    <property type="entry name" value="NEPRO_N"/>
    <property type="match status" value="1"/>
</dbReference>
<feature type="compositionally biased region" description="Polar residues" evidence="1">
    <location>
        <begin position="296"/>
        <end position="306"/>
    </location>
</feature>
<accession>A0A026W8S5</accession>
<keyword evidence="5" id="KW-1185">Reference proteome</keyword>
<keyword evidence="2" id="KW-0472">Membrane</keyword>
<feature type="compositionally biased region" description="Basic residues" evidence="1">
    <location>
        <begin position="309"/>
        <end position="328"/>
    </location>
</feature>
<dbReference type="InterPro" id="IPR027951">
    <property type="entry name" value="Nepro_N"/>
</dbReference>
<protein>
    <recommendedName>
        <fullName evidence="3">Nucleolus and neural progenitor protein-like N-terminal domain-containing protein</fullName>
    </recommendedName>
</protein>
<proteinExistence type="predicted"/>
<dbReference type="OrthoDB" id="9899341at2759"/>
<name>A0A026W8S5_OOCBI</name>
<dbReference type="PANTHER" id="PTHR34761:SF1">
    <property type="entry name" value="NUCLEOLUS AND NEURAL PROGENITOR PROTEIN"/>
    <property type="match status" value="1"/>
</dbReference>
<gene>
    <name evidence="4" type="ORF">X777_09698</name>
</gene>
<dbReference type="GO" id="GO:0045747">
    <property type="term" value="P:positive regulation of Notch signaling pathway"/>
    <property type="evidence" value="ECO:0007669"/>
    <property type="project" value="TreeGrafter"/>
</dbReference>
<feature type="compositionally biased region" description="Basic residues" evidence="1">
    <location>
        <begin position="366"/>
        <end position="377"/>
    </location>
</feature>
<reference evidence="4 5" key="1">
    <citation type="journal article" date="2014" name="Curr. Biol.">
        <title>The genome of the clonal raider ant Cerapachys biroi.</title>
        <authorList>
            <person name="Oxley P.R."/>
            <person name="Ji L."/>
            <person name="Fetter-Pruneda I."/>
            <person name="McKenzie S.K."/>
            <person name="Li C."/>
            <person name="Hu H."/>
            <person name="Zhang G."/>
            <person name="Kronauer D.J."/>
        </authorList>
    </citation>
    <scope>NUCLEOTIDE SEQUENCE [LARGE SCALE GENOMIC DNA]</scope>
</reference>
<sequence>MNALWNVFNLERPPNSVWNTNQKDMKAFSLSIDTVVKDLMDMDIFHKEAAVLGRLIYRMKNKFRSDKGLKHMAKLNKALITYNTMNLVEEYKTLRQYIQKEGETFSLPSRQMVEYVLVRTQAFAKLMARIEEIARYTGHFLKARIALGHAWSICLIAFACVSRIWFLSKQILKKCCTWYRNIYPHLNKFQYIGLRWLPENQNLPCNLESWLSLDWLNEEISSVERNIVWDSTMFRLLKPLASDNTDETNLITSDNIATDVSQENNSGHGALENKSALHTDVGEVINRKAFMTNTVTSQMLSQNTESPVGKKRKRNAKKFEKHKNKKQKQGTLDIKLKKLEQKRHKPISHSNNDSFDTDVTRDVRIPSKRNNKKKLNR</sequence>
<dbReference type="STRING" id="2015173.A0A026W8S5"/>
<dbReference type="PANTHER" id="PTHR34761">
    <property type="entry name" value="NUCLEOLUS AND NEURAL PROGENITOR PROTEIN"/>
    <property type="match status" value="1"/>
</dbReference>
<evidence type="ECO:0000259" key="3">
    <source>
        <dbReference type="Pfam" id="PF14780"/>
    </source>
</evidence>
<evidence type="ECO:0000313" key="5">
    <source>
        <dbReference type="Proteomes" id="UP000053097"/>
    </source>
</evidence>
<dbReference type="AlphaFoldDB" id="A0A026W8S5"/>